<dbReference type="PANTHER" id="PTHR39401">
    <property type="entry name" value="SNOAL-LIKE DOMAIN-CONTAINING PROTEIN"/>
    <property type="match status" value="1"/>
</dbReference>
<proteinExistence type="predicted"/>
<evidence type="ECO:0008006" key="3">
    <source>
        <dbReference type="Google" id="ProtNLM"/>
    </source>
</evidence>
<dbReference type="SUPFAM" id="SSF54427">
    <property type="entry name" value="NTF2-like"/>
    <property type="match status" value="1"/>
</dbReference>
<organism evidence="1 2">
    <name type="scientific">Sarocladium strictum</name>
    <name type="common">Black bundle disease fungus</name>
    <name type="synonym">Acremonium strictum</name>
    <dbReference type="NCBI Taxonomy" id="5046"/>
    <lineage>
        <taxon>Eukaryota</taxon>
        <taxon>Fungi</taxon>
        <taxon>Dikarya</taxon>
        <taxon>Ascomycota</taxon>
        <taxon>Pezizomycotina</taxon>
        <taxon>Sordariomycetes</taxon>
        <taxon>Hypocreomycetidae</taxon>
        <taxon>Hypocreales</taxon>
        <taxon>Sarocladiaceae</taxon>
        <taxon>Sarocladium</taxon>
    </lineage>
</organism>
<protein>
    <recommendedName>
        <fullName evidence="3">SnoaL-like domain-containing protein</fullName>
    </recommendedName>
</protein>
<dbReference type="EMBL" id="JAPDFR010000001">
    <property type="protein sequence ID" value="KAK0391499.1"/>
    <property type="molecule type" value="Genomic_DNA"/>
</dbReference>
<gene>
    <name evidence="1" type="ORF">NLU13_1000</name>
</gene>
<accession>A0AA39GQV5</accession>
<reference evidence="1" key="1">
    <citation type="submission" date="2022-10" db="EMBL/GenBank/DDBJ databases">
        <title>Determination and structural analysis of whole genome sequence of Sarocladium strictum F4-1.</title>
        <authorList>
            <person name="Hu L."/>
            <person name="Jiang Y."/>
        </authorList>
    </citation>
    <scope>NUCLEOTIDE SEQUENCE</scope>
    <source>
        <strain evidence="1">F4-1</strain>
    </source>
</reference>
<dbReference type="Proteomes" id="UP001175261">
    <property type="component" value="Unassembled WGS sequence"/>
</dbReference>
<name>A0AA39GQV5_SARSR</name>
<sequence length="137" mass="15276">MKGQITYVDEGIAGFLNSFYTISDTPGNHETYASQFTKDAVFVMAGKRNTGYDEILTMRKSMWNVVVARDHTVFQVYPSTADPKEFMLEGSVEYELKDGSKQKVDWAGHAKVVKSEGGQWQFGQYEVYLAGGPVAAK</sequence>
<dbReference type="AlphaFoldDB" id="A0AA39GQV5"/>
<comment type="caution">
    <text evidence="1">The sequence shown here is derived from an EMBL/GenBank/DDBJ whole genome shotgun (WGS) entry which is preliminary data.</text>
</comment>
<dbReference type="PANTHER" id="PTHR39401:SF1">
    <property type="entry name" value="SNOAL-LIKE DOMAIN-CONTAINING PROTEIN"/>
    <property type="match status" value="1"/>
</dbReference>
<keyword evidence="2" id="KW-1185">Reference proteome</keyword>
<dbReference type="Gene3D" id="3.10.450.50">
    <property type="match status" value="1"/>
</dbReference>
<dbReference type="InterPro" id="IPR032710">
    <property type="entry name" value="NTF2-like_dom_sf"/>
</dbReference>
<evidence type="ECO:0000313" key="2">
    <source>
        <dbReference type="Proteomes" id="UP001175261"/>
    </source>
</evidence>
<evidence type="ECO:0000313" key="1">
    <source>
        <dbReference type="EMBL" id="KAK0391499.1"/>
    </source>
</evidence>